<evidence type="ECO:0000313" key="1">
    <source>
        <dbReference type="EMBL" id="EFE39038.1"/>
    </source>
</evidence>
<keyword evidence="2" id="KW-1185">Reference proteome</keyword>
<dbReference type="RefSeq" id="XP_003019683.1">
    <property type="nucleotide sequence ID" value="XM_003019637.1"/>
</dbReference>
<dbReference type="EMBL" id="ACYE01000359">
    <property type="protein sequence ID" value="EFE39038.1"/>
    <property type="molecule type" value="Genomic_DNA"/>
</dbReference>
<name>D4DGK8_TRIVH</name>
<proteinExistence type="predicted"/>
<dbReference type="AlphaFoldDB" id="D4DGK8"/>
<gene>
    <name evidence="1" type="ORF">TRV_06312</name>
</gene>
<evidence type="ECO:0000313" key="2">
    <source>
        <dbReference type="Proteomes" id="UP000008383"/>
    </source>
</evidence>
<organism evidence="1 2">
    <name type="scientific">Trichophyton verrucosum (strain HKI 0517)</name>
    <dbReference type="NCBI Taxonomy" id="663202"/>
    <lineage>
        <taxon>Eukaryota</taxon>
        <taxon>Fungi</taxon>
        <taxon>Dikarya</taxon>
        <taxon>Ascomycota</taxon>
        <taxon>Pezizomycotina</taxon>
        <taxon>Eurotiomycetes</taxon>
        <taxon>Eurotiomycetidae</taxon>
        <taxon>Onygenales</taxon>
        <taxon>Arthrodermataceae</taxon>
        <taxon>Trichophyton</taxon>
    </lineage>
</organism>
<dbReference type="HOGENOM" id="CLU_1490054_0_0_1"/>
<reference evidence="2" key="1">
    <citation type="journal article" date="2011" name="Genome Biol.">
        <title>Comparative and functional genomics provide insights into the pathogenicity of dermatophytic fungi.</title>
        <authorList>
            <person name="Burmester A."/>
            <person name="Shelest E."/>
            <person name="Gloeckner G."/>
            <person name="Heddergott C."/>
            <person name="Schindler S."/>
            <person name="Staib P."/>
            <person name="Heidel A."/>
            <person name="Felder M."/>
            <person name="Petzold A."/>
            <person name="Szafranski K."/>
            <person name="Feuermann M."/>
            <person name="Pedruzzi I."/>
            <person name="Priebe S."/>
            <person name="Groth M."/>
            <person name="Winkler R."/>
            <person name="Li W."/>
            <person name="Kniemeyer O."/>
            <person name="Schroeckh V."/>
            <person name="Hertweck C."/>
            <person name="Hube B."/>
            <person name="White T.C."/>
            <person name="Platzer M."/>
            <person name="Guthke R."/>
            <person name="Heitman J."/>
            <person name="Woestemeyer J."/>
            <person name="Zipfel P.F."/>
            <person name="Monod M."/>
            <person name="Brakhage A.A."/>
        </authorList>
    </citation>
    <scope>NUCLEOTIDE SEQUENCE [LARGE SCALE GENOMIC DNA]</scope>
    <source>
        <strain evidence="2">HKI 0517</strain>
    </source>
</reference>
<accession>D4DGK8</accession>
<dbReference type="GeneID" id="9583571"/>
<dbReference type="Proteomes" id="UP000008383">
    <property type="component" value="Unassembled WGS sequence"/>
</dbReference>
<protein>
    <submittedName>
        <fullName evidence="1">Uncharacterized protein</fullName>
    </submittedName>
</protein>
<comment type="caution">
    <text evidence="1">The sequence shown here is derived from an EMBL/GenBank/DDBJ whole genome shotgun (WGS) entry which is preliminary data.</text>
</comment>
<dbReference type="KEGG" id="tve:TRV_06312"/>
<sequence length="181" mass="20275">MGSTRVRSYNCTSNENRDDSIGKFPLLTDGYSPPCSKFELETKRHNVCVEGDLTPGNLSESIVISAWALTLSIYIGTSKVSFHVLLKDESQWRTSIFHIDASENQTQQQFVQKSHSLLQKLKSESISNEEVGDREILEQPVNTAILIGHVSSRVDLSTLKFVKVFPFSLYCSTSIVADQRT</sequence>